<proteinExistence type="predicted"/>
<dbReference type="InterPro" id="IPR036770">
    <property type="entry name" value="Ankyrin_rpt-contain_sf"/>
</dbReference>
<evidence type="ECO:0000313" key="5">
    <source>
        <dbReference type="EMBL" id="CEP00873.1"/>
    </source>
</evidence>
<gene>
    <name evidence="5" type="ORF">PBRA_008185</name>
</gene>
<dbReference type="PROSITE" id="PS50297">
    <property type="entry name" value="ANK_REP_REGION"/>
    <property type="match status" value="2"/>
</dbReference>
<organism evidence="5 6">
    <name type="scientific">Plasmodiophora brassicae</name>
    <name type="common">Clubroot disease agent</name>
    <dbReference type="NCBI Taxonomy" id="37360"/>
    <lineage>
        <taxon>Eukaryota</taxon>
        <taxon>Sar</taxon>
        <taxon>Rhizaria</taxon>
        <taxon>Endomyxa</taxon>
        <taxon>Phytomyxea</taxon>
        <taxon>Plasmodiophorida</taxon>
        <taxon>Plasmodiophoridae</taxon>
        <taxon>Plasmodiophora</taxon>
    </lineage>
</organism>
<dbReference type="PANTHER" id="PTHR24188">
    <property type="entry name" value="ANKYRIN REPEAT PROTEIN"/>
    <property type="match status" value="1"/>
</dbReference>
<accession>A0A0G4IZT2</accession>
<name>A0A0G4IZT2_PLABS</name>
<dbReference type="Gene3D" id="1.25.40.20">
    <property type="entry name" value="Ankyrin repeat-containing domain"/>
    <property type="match status" value="1"/>
</dbReference>
<keyword evidence="6" id="KW-1185">Reference proteome</keyword>
<dbReference type="AlphaFoldDB" id="A0A0G4IZT2"/>
<dbReference type="SMART" id="SM00248">
    <property type="entry name" value="ANK"/>
    <property type="match status" value="5"/>
</dbReference>
<dbReference type="InterPro" id="IPR002110">
    <property type="entry name" value="Ankyrin_rpt"/>
</dbReference>
<sequence length="542" mass="58904">MDSLPSDVLLHVLRFADTATLSAYRASSQRSVALADRRVERMVERDRWIADDLPPYAVRLAACALMRACLAFDDRRPALRQLTRLFVKRNRPDALRCCLERPYDVDSVTFRDLLGMSPQGVLHIIDAWGSSCLRRGDSDSPRQALRACIRDGQTDAVRVLVNVGTPVSVADLTWAVRLARPDIASLLAAHGIEIVRSGHSRDLIDNCTLGHDDIVEMLLAQGADAAAHDSLALYWAGKQGHSRILRMLIEHGADPSSMDSRTLVAASSNGHLEAVRVLLDNGADVHAGDDAALIVACRLGHHAVVALLLQRNARAGARDSLALMEACGHGHRRHDDHAFVTIVELLIAFGADVHHKGDEAIRRAQAKQHHDIVKLLRSASPGSYLWPLSLALSGGAILYNHHDLRQDNCIVRDLPEPESVVASAVSDRTDADGVQVAAPDAPGMNLVTSVPSPAKVDELSDPGVVLQVVQEAPGRIRPPAVVQRDAVPVQPTMLEILHADVFPDAPAPEDVLSSLQDGIHQVLPAIRDRFSLRRWAMISSVL</sequence>
<dbReference type="PROSITE" id="PS50181">
    <property type="entry name" value="FBOX"/>
    <property type="match status" value="1"/>
</dbReference>
<evidence type="ECO:0000256" key="3">
    <source>
        <dbReference type="PROSITE-ProRule" id="PRU00023"/>
    </source>
</evidence>
<dbReference type="Pfam" id="PF00023">
    <property type="entry name" value="Ank"/>
    <property type="match status" value="1"/>
</dbReference>
<keyword evidence="1" id="KW-0677">Repeat</keyword>
<feature type="repeat" description="ANK" evidence="3">
    <location>
        <begin position="258"/>
        <end position="290"/>
    </location>
</feature>
<reference evidence="5 6" key="1">
    <citation type="submission" date="2015-02" db="EMBL/GenBank/DDBJ databases">
        <authorList>
            <person name="Chooi Y.-H."/>
        </authorList>
    </citation>
    <scope>NUCLEOTIDE SEQUENCE [LARGE SCALE GENOMIC DNA]</scope>
    <source>
        <strain evidence="5">E3</strain>
    </source>
</reference>
<evidence type="ECO:0000259" key="4">
    <source>
        <dbReference type="PROSITE" id="PS50181"/>
    </source>
</evidence>
<evidence type="ECO:0000256" key="1">
    <source>
        <dbReference type="ARBA" id="ARBA00022737"/>
    </source>
</evidence>
<feature type="repeat" description="ANK" evidence="3">
    <location>
        <begin position="228"/>
        <end position="260"/>
    </location>
</feature>
<evidence type="ECO:0000256" key="2">
    <source>
        <dbReference type="ARBA" id="ARBA00023043"/>
    </source>
</evidence>
<dbReference type="PROSITE" id="PS50088">
    <property type="entry name" value="ANK_REPEAT"/>
    <property type="match status" value="2"/>
</dbReference>
<feature type="domain" description="F-box" evidence="4">
    <location>
        <begin position="1"/>
        <end position="42"/>
    </location>
</feature>
<dbReference type="PANTHER" id="PTHR24188:SF29">
    <property type="entry name" value="GH09064P"/>
    <property type="match status" value="1"/>
</dbReference>
<protein>
    <recommendedName>
        <fullName evidence="4">F-box domain-containing protein</fullName>
    </recommendedName>
</protein>
<keyword evidence="2 3" id="KW-0040">ANK repeat</keyword>
<dbReference type="Pfam" id="PF12796">
    <property type="entry name" value="Ank_2"/>
    <property type="match status" value="1"/>
</dbReference>
<dbReference type="Proteomes" id="UP000039324">
    <property type="component" value="Unassembled WGS sequence"/>
</dbReference>
<dbReference type="EMBL" id="CDSF01000104">
    <property type="protein sequence ID" value="CEP00873.1"/>
    <property type="molecule type" value="Genomic_DNA"/>
</dbReference>
<evidence type="ECO:0000313" key="6">
    <source>
        <dbReference type="Proteomes" id="UP000039324"/>
    </source>
</evidence>
<dbReference type="SUPFAM" id="SSF48403">
    <property type="entry name" value="Ankyrin repeat"/>
    <property type="match status" value="1"/>
</dbReference>
<dbReference type="OrthoDB" id="2093540at2759"/>
<dbReference type="InterPro" id="IPR001810">
    <property type="entry name" value="F-box_dom"/>
</dbReference>